<gene>
    <name evidence="2" type="ORF">HUJ06_005136</name>
</gene>
<feature type="region of interest" description="Disordered" evidence="1">
    <location>
        <begin position="1"/>
        <end position="51"/>
    </location>
</feature>
<evidence type="ECO:0000313" key="3">
    <source>
        <dbReference type="Proteomes" id="UP000607653"/>
    </source>
</evidence>
<comment type="caution">
    <text evidence="2">The sequence shown here is derived from an EMBL/GenBank/DDBJ whole genome shotgun (WGS) entry which is preliminary data.</text>
</comment>
<protein>
    <submittedName>
        <fullName evidence="2">Uncharacterized protein</fullName>
    </submittedName>
</protein>
<dbReference type="EMBL" id="DUZY01000004">
    <property type="protein sequence ID" value="DAD34496.1"/>
    <property type="molecule type" value="Genomic_DNA"/>
</dbReference>
<reference evidence="2 3" key="1">
    <citation type="journal article" date="2020" name="Mol. Biol. Evol.">
        <title>Distinct Expression and Methylation Patterns for Genes with Different Fates following a Single Whole-Genome Duplication in Flowering Plants.</title>
        <authorList>
            <person name="Shi T."/>
            <person name="Rahmani R.S."/>
            <person name="Gugger P.F."/>
            <person name="Wang M."/>
            <person name="Li H."/>
            <person name="Zhang Y."/>
            <person name="Li Z."/>
            <person name="Wang Q."/>
            <person name="Van de Peer Y."/>
            <person name="Marchal K."/>
            <person name="Chen J."/>
        </authorList>
    </citation>
    <scope>NUCLEOTIDE SEQUENCE [LARGE SCALE GENOMIC DNA]</scope>
    <source>
        <tissue evidence="2">Leaf</tissue>
    </source>
</reference>
<evidence type="ECO:0000256" key="1">
    <source>
        <dbReference type="SAM" id="MobiDB-lite"/>
    </source>
</evidence>
<dbReference type="AlphaFoldDB" id="A0A822YUS4"/>
<name>A0A822YUS4_NELNU</name>
<dbReference type="Proteomes" id="UP000607653">
    <property type="component" value="Unassembled WGS sequence"/>
</dbReference>
<proteinExistence type="predicted"/>
<evidence type="ECO:0000313" key="2">
    <source>
        <dbReference type="EMBL" id="DAD34496.1"/>
    </source>
</evidence>
<accession>A0A822YUS4</accession>
<keyword evidence="3" id="KW-1185">Reference proteome</keyword>
<sequence>MVPSWTTTSNPVPSLSSLPPPPPLSSGPEPVTMNESTTPSPLVDDHIVAPSSPPHMRDLIEIMVRAAPIVAPSSNGTPAIVSIHPMVTRQRDGTCPPIVMIATKHPLPASLLASHDSLPMEPTCFSTANKDPEWRNVKCIEFNALLRN</sequence>
<organism evidence="2 3">
    <name type="scientific">Nelumbo nucifera</name>
    <name type="common">Sacred lotus</name>
    <dbReference type="NCBI Taxonomy" id="4432"/>
    <lineage>
        <taxon>Eukaryota</taxon>
        <taxon>Viridiplantae</taxon>
        <taxon>Streptophyta</taxon>
        <taxon>Embryophyta</taxon>
        <taxon>Tracheophyta</taxon>
        <taxon>Spermatophyta</taxon>
        <taxon>Magnoliopsida</taxon>
        <taxon>Proteales</taxon>
        <taxon>Nelumbonaceae</taxon>
        <taxon>Nelumbo</taxon>
    </lineage>
</organism>